<dbReference type="WBParaSite" id="Pan_g2181.t1">
    <property type="protein sequence ID" value="Pan_g2181.t1"/>
    <property type="gene ID" value="Pan_g2181"/>
</dbReference>
<keyword evidence="1" id="KW-1185">Reference proteome</keyword>
<sequence>MPYPLLKLPYGLQQRLQKLSTPKERYYLQVAAGMEKNYLGPVQICSPCTTDIIQLWAMNNESFFTYFKAPITFKDDELMRIDNIFLVYADFSVQNIDSLYDNVIINCRSAEICSRLVTADMLHKLSTKWNFNAIKYITFTGVCEASLKTILTLFKNLISFNVCYHSYAYNNWIRDILSFGKCGMVRLQNIGNFEDLLSFTPAELQQLFDRQDSTFHLDLSCQEPPEGAADVVRQQLGSHFVEFTYEFGYLDGVLFITLGNKTAERELMWFQIGPITSRRLDRKMEFEL</sequence>
<evidence type="ECO:0000313" key="2">
    <source>
        <dbReference type="WBParaSite" id="Pan_g2181.t1"/>
    </source>
</evidence>
<dbReference type="AlphaFoldDB" id="A0A7E4VJ52"/>
<protein>
    <submittedName>
        <fullName evidence="2">FBA_2 domain-containing protein</fullName>
    </submittedName>
</protein>
<evidence type="ECO:0000313" key="1">
    <source>
        <dbReference type="Proteomes" id="UP000492821"/>
    </source>
</evidence>
<dbReference type="Proteomes" id="UP000492821">
    <property type="component" value="Unassembled WGS sequence"/>
</dbReference>
<reference evidence="1" key="1">
    <citation type="journal article" date="2013" name="Genetics">
        <title>The draft genome and transcriptome of Panagrellus redivivus are shaped by the harsh demands of a free-living lifestyle.</title>
        <authorList>
            <person name="Srinivasan J."/>
            <person name="Dillman A.R."/>
            <person name="Macchietto M.G."/>
            <person name="Heikkinen L."/>
            <person name="Lakso M."/>
            <person name="Fracchia K.M."/>
            <person name="Antoshechkin I."/>
            <person name="Mortazavi A."/>
            <person name="Wong G."/>
            <person name="Sternberg P.W."/>
        </authorList>
    </citation>
    <scope>NUCLEOTIDE SEQUENCE [LARGE SCALE GENOMIC DNA]</scope>
    <source>
        <strain evidence="1">MT8872</strain>
    </source>
</reference>
<reference evidence="2" key="2">
    <citation type="submission" date="2020-10" db="UniProtKB">
        <authorList>
            <consortium name="WormBaseParasite"/>
        </authorList>
    </citation>
    <scope>IDENTIFICATION</scope>
</reference>
<accession>A0A7E4VJ52</accession>
<organism evidence="1 2">
    <name type="scientific">Panagrellus redivivus</name>
    <name type="common">Microworm</name>
    <dbReference type="NCBI Taxonomy" id="6233"/>
    <lineage>
        <taxon>Eukaryota</taxon>
        <taxon>Metazoa</taxon>
        <taxon>Ecdysozoa</taxon>
        <taxon>Nematoda</taxon>
        <taxon>Chromadorea</taxon>
        <taxon>Rhabditida</taxon>
        <taxon>Tylenchina</taxon>
        <taxon>Panagrolaimomorpha</taxon>
        <taxon>Panagrolaimoidea</taxon>
        <taxon>Panagrolaimidae</taxon>
        <taxon>Panagrellus</taxon>
    </lineage>
</organism>
<name>A0A7E4VJ52_PANRE</name>
<proteinExistence type="predicted"/>